<name>A0A9X3US77_PASMD</name>
<gene>
    <name evidence="2" type="ORF">NM948_12650</name>
</gene>
<proteinExistence type="predicted"/>
<comment type="caution">
    <text evidence="2">The sequence shown here is derived from an EMBL/GenBank/DDBJ whole genome shotgun (WGS) entry which is preliminary data.</text>
</comment>
<keyword evidence="1" id="KW-0812">Transmembrane</keyword>
<protein>
    <submittedName>
        <fullName evidence="2">Phage holin family protein</fullName>
    </submittedName>
</protein>
<organism evidence="2 3">
    <name type="scientific">Pasteurella multocida</name>
    <dbReference type="NCBI Taxonomy" id="747"/>
    <lineage>
        <taxon>Bacteria</taxon>
        <taxon>Pseudomonadati</taxon>
        <taxon>Pseudomonadota</taxon>
        <taxon>Gammaproteobacteria</taxon>
        <taxon>Pasteurellales</taxon>
        <taxon>Pasteurellaceae</taxon>
        <taxon>Pasteurella</taxon>
    </lineage>
</organism>
<evidence type="ECO:0000313" key="2">
    <source>
        <dbReference type="EMBL" id="MDA5624374.1"/>
    </source>
</evidence>
<reference evidence="2" key="1">
    <citation type="submission" date="2022-07" db="EMBL/GenBank/DDBJ databases">
        <title>Genome-based characterization of novel serogroup A variants of Pasteurella multocida.</title>
        <authorList>
            <person name="Prajapati A."/>
            <person name="Yogisharadhya R."/>
            <person name="Mohanty N."/>
            <person name="Chanda M."/>
            <person name="Mendem S.K."/>
            <person name="Siddaramappa S."/>
            <person name="Shivachandra S.B."/>
        </authorList>
    </citation>
    <scope>NUCLEOTIDE SEQUENCE</scope>
    <source>
        <strain evidence="2">NIVEDIPm19</strain>
    </source>
</reference>
<dbReference type="AlphaFoldDB" id="A0A9X3US77"/>
<evidence type="ECO:0000256" key="1">
    <source>
        <dbReference type="SAM" id="Phobius"/>
    </source>
</evidence>
<accession>A0A9X3US77</accession>
<dbReference type="RefSeq" id="WP_151248801.1">
    <property type="nucleotide sequence ID" value="NZ_JADMLJ010000057.1"/>
</dbReference>
<evidence type="ECO:0000313" key="3">
    <source>
        <dbReference type="Proteomes" id="UP001145481"/>
    </source>
</evidence>
<dbReference type="InterPro" id="IPR032118">
    <property type="entry name" value="Phage_holin_HP1"/>
</dbReference>
<dbReference type="Proteomes" id="UP001145481">
    <property type="component" value="Unassembled WGS sequence"/>
</dbReference>
<keyword evidence="1" id="KW-1133">Transmembrane helix</keyword>
<keyword evidence="1" id="KW-0472">Membrane</keyword>
<sequence length="76" mass="8209">MVKNDLAGASSYMGSLSSFLSGIGLSLQDVSNIFSILATIVGIILAIGTFFVNKHYKMKELELKAKKIGVDLNETR</sequence>
<dbReference type="Pfam" id="PF16080">
    <property type="entry name" value="Phage_holin_2_3"/>
    <property type="match status" value="1"/>
</dbReference>
<dbReference type="EMBL" id="JANJHC010000075">
    <property type="protein sequence ID" value="MDA5624374.1"/>
    <property type="molecule type" value="Genomic_DNA"/>
</dbReference>
<feature type="transmembrane region" description="Helical" evidence="1">
    <location>
        <begin position="33"/>
        <end position="52"/>
    </location>
</feature>